<dbReference type="SUPFAM" id="SSF57701">
    <property type="entry name" value="Zn2/Cys6 DNA-binding domain"/>
    <property type="match status" value="1"/>
</dbReference>
<organism evidence="9 10">
    <name type="scientific">Exophiala viscosa</name>
    <dbReference type="NCBI Taxonomy" id="2486360"/>
    <lineage>
        <taxon>Eukaryota</taxon>
        <taxon>Fungi</taxon>
        <taxon>Dikarya</taxon>
        <taxon>Ascomycota</taxon>
        <taxon>Pezizomycotina</taxon>
        <taxon>Eurotiomycetes</taxon>
        <taxon>Chaetothyriomycetidae</taxon>
        <taxon>Chaetothyriales</taxon>
        <taxon>Herpotrichiellaceae</taxon>
        <taxon>Exophiala</taxon>
    </lineage>
</organism>
<dbReference type="EMBL" id="MU404355">
    <property type="protein sequence ID" value="KAI1612329.1"/>
    <property type="molecule type" value="Genomic_DNA"/>
</dbReference>
<keyword evidence="3" id="KW-0805">Transcription regulation</keyword>
<sequence length="546" mass="61185">MAEEAPQSIAKSKTRTNVRQSKFGCFTCRLRRVKCDEAKPICWRCQKSRRKCQGYPVGAPSDPQSRREAPVASFSPDELGKIISSSTSLKRNQDKGRWQALACTALAEGFVGMKSGPDLAFWTRMIPQLAHSIPCVIEAAAAFGASYEHQMLRRRNRSSKFLALKQITTAVKRLQDDVVLLPSGPLPVFAACVLLACAETIGHRNTDALLHLRGAFAAMSLEQAPATKDLTPWNEDTSYTFQKFDIQIASYSTGLIPPILPSLNIEKTHIVHGTPVTVAMADRTLIRILHTCYRFTSEAAKYKYRVKATQRSYLMLEQYRHIANLTNWLSWYRRGCSNSSLKISDTDRSQGLVLQAQCLSALICVSTILNPYETAYDQYAGQFQELVEHVEQALAVSKGPRSLPIFIPEIGVIQPLFFTAINYRHSRWRSKAISLLRRCGREGPWCNYVEAATAEAFVRAEEGAYFASVRQASQTTEMACEILPEKLLEKDRFSGCTLLEIMENSDGSEKALVKLTKCKDMDTLLANPDDSSNWVSWHETCELVLD</sequence>
<dbReference type="Proteomes" id="UP001203852">
    <property type="component" value="Unassembled WGS sequence"/>
</dbReference>
<dbReference type="PROSITE" id="PS00463">
    <property type="entry name" value="ZN2_CY6_FUNGAL_1"/>
    <property type="match status" value="1"/>
</dbReference>
<keyword evidence="10" id="KW-1185">Reference proteome</keyword>
<comment type="caution">
    <text evidence="9">The sequence shown here is derived from an EMBL/GenBank/DDBJ whole genome shotgun (WGS) entry which is preliminary data.</text>
</comment>
<dbReference type="Pfam" id="PF00172">
    <property type="entry name" value="Zn_clus"/>
    <property type="match status" value="1"/>
</dbReference>
<evidence type="ECO:0000256" key="4">
    <source>
        <dbReference type="ARBA" id="ARBA00023125"/>
    </source>
</evidence>
<reference evidence="9" key="1">
    <citation type="journal article" date="2022" name="bioRxiv">
        <title>Deciphering the potential niche of two novel black yeast fungi from a biological soil crust based on their genomes, phenotypes, and melanin regulation.</title>
        <authorList>
            <consortium name="DOE Joint Genome Institute"/>
            <person name="Carr E.C."/>
            <person name="Barton Q."/>
            <person name="Grambo S."/>
            <person name="Sullivan M."/>
            <person name="Renfro C.M."/>
            <person name="Kuo A."/>
            <person name="Pangilinan J."/>
            <person name="Lipzen A."/>
            <person name="Keymanesh K."/>
            <person name="Savage E."/>
            <person name="Barry K."/>
            <person name="Grigoriev I.V."/>
            <person name="Riekhof W.R."/>
            <person name="Harris S.S."/>
        </authorList>
    </citation>
    <scope>NUCLEOTIDE SEQUENCE</scope>
    <source>
        <strain evidence="9">JF 03-4F</strain>
    </source>
</reference>
<evidence type="ECO:0000256" key="1">
    <source>
        <dbReference type="ARBA" id="ARBA00022723"/>
    </source>
</evidence>
<dbReference type="GO" id="GO:0008270">
    <property type="term" value="F:zinc ion binding"/>
    <property type="evidence" value="ECO:0007669"/>
    <property type="project" value="InterPro"/>
</dbReference>
<evidence type="ECO:0000256" key="3">
    <source>
        <dbReference type="ARBA" id="ARBA00023015"/>
    </source>
</evidence>
<dbReference type="PANTHER" id="PTHR36206">
    <property type="entry name" value="ASPERCRYPTIN BIOSYNTHESIS CLUSTER-SPECIFIC TRANSCRIPTION REGULATOR ATNN-RELATED"/>
    <property type="match status" value="1"/>
</dbReference>
<keyword evidence="2" id="KW-0862">Zinc</keyword>
<evidence type="ECO:0000313" key="10">
    <source>
        <dbReference type="Proteomes" id="UP001203852"/>
    </source>
</evidence>
<feature type="domain" description="Zn(2)-C6 fungal-type" evidence="8">
    <location>
        <begin position="24"/>
        <end position="52"/>
    </location>
</feature>
<dbReference type="InterPro" id="IPR001138">
    <property type="entry name" value="Zn2Cys6_DnaBD"/>
</dbReference>
<dbReference type="GO" id="GO:0003677">
    <property type="term" value="F:DNA binding"/>
    <property type="evidence" value="ECO:0007669"/>
    <property type="project" value="UniProtKB-KW"/>
</dbReference>
<dbReference type="AlphaFoldDB" id="A0AAN6DTD4"/>
<feature type="region of interest" description="Disordered" evidence="7">
    <location>
        <begin position="52"/>
        <end position="72"/>
    </location>
</feature>
<dbReference type="SMART" id="SM00066">
    <property type="entry name" value="GAL4"/>
    <property type="match status" value="1"/>
</dbReference>
<protein>
    <recommendedName>
        <fullName evidence="8">Zn(2)-C6 fungal-type domain-containing protein</fullName>
    </recommendedName>
</protein>
<accession>A0AAN6DTD4</accession>
<dbReference type="PROSITE" id="PS50048">
    <property type="entry name" value="ZN2_CY6_FUNGAL_2"/>
    <property type="match status" value="1"/>
</dbReference>
<evidence type="ECO:0000256" key="5">
    <source>
        <dbReference type="ARBA" id="ARBA00023163"/>
    </source>
</evidence>
<keyword evidence="6" id="KW-0539">Nucleus</keyword>
<evidence type="ECO:0000313" key="9">
    <source>
        <dbReference type="EMBL" id="KAI1612329.1"/>
    </source>
</evidence>
<dbReference type="CDD" id="cd00067">
    <property type="entry name" value="GAL4"/>
    <property type="match status" value="1"/>
</dbReference>
<dbReference type="Gene3D" id="4.10.240.10">
    <property type="entry name" value="Zn(2)-C6 fungal-type DNA-binding domain"/>
    <property type="match status" value="1"/>
</dbReference>
<dbReference type="InterPro" id="IPR052360">
    <property type="entry name" value="Transcr_Regulatory_Proteins"/>
</dbReference>
<gene>
    <name evidence="9" type="ORF">EDD36DRAFT_440856</name>
</gene>
<dbReference type="InterPro" id="IPR036864">
    <property type="entry name" value="Zn2-C6_fun-type_DNA-bd_sf"/>
</dbReference>
<dbReference type="PANTHER" id="PTHR36206:SF13">
    <property type="entry name" value="TRANSCRIPTIONAL REGULATORY PROTEIN MOC3"/>
    <property type="match status" value="1"/>
</dbReference>
<name>A0AAN6DTD4_9EURO</name>
<evidence type="ECO:0000256" key="6">
    <source>
        <dbReference type="ARBA" id="ARBA00023242"/>
    </source>
</evidence>
<evidence type="ECO:0000256" key="2">
    <source>
        <dbReference type="ARBA" id="ARBA00022833"/>
    </source>
</evidence>
<dbReference type="GO" id="GO:0000981">
    <property type="term" value="F:DNA-binding transcription factor activity, RNA polymerase II-specific"/>
    <property type="evidence" value="ECO:0007669"/>
    <property type="project" value="InterPro"/>
</dbReference>
<keyword evidence="1" id="KW-0479">Metal-binding</keyword>
<proteinExistence type="predicted"/>
<keyword evidence="5" id="KW-0804">Transcription</keyword>
<keyword evidence="4" id="KW-0238">DNA-binding</keyword>
<evidence type="ECO:0000256" key="7">
    <source>
        <dbReference type="SAM" id="MobiDB-lite"/>
    </source>
</evidence>
<evidence type="ECO:0000259" key="8">
    <source>
        <dbReference type="PROSITE" id="PS50048"/>
    </source>
</evidence>